<organism evidence="4 5">
    <name type="scientific">Acetobacterium tundrae</name>
    <dbReference type="NCBI Taxonomy" id="132932"/>
    <lineage>
        <taxon>Bacteria</taxon>
        <taxon>Bacillati</taxon>
        <taxon>Bacillota</taxon>
        <taxon>Clostridia</taxon>
        <taxon>Eubacteriales</taxon>
        <taxon>Eubacteriaceae</taxon>
        <taxon>Acetobacterium</taxon>
    </lineage>
</organism>
<comment type="caution">
    <text evidence="4">The sequence shown here is derived from an EMBL/GenBank/DDBJ whole genome shotgun (WGS) entry which is preliminary data.</text>
</comment>
<name>A0ABR6WPS3_9FIRM</name>
<dbReference type="RefSeq" id="WP_148605609.1">
    <property type="nucleotide sequence ID" value="NZ_RXYB01000022.1"/>
</dbReference>
<dbReference type="Gene3D" id="1.10.357.10">
    <property type="entry name" value="Tetracycline Repressor, domain 2"/>
    <property type="match status" value="1"/>
</dbReference>
<evidence type="ECO:0000259" key="3">
    <source>
        <dbReference type="PROSITE" id="PS50977"/>
    </source>
</evidence>
<dbReference type="InterPro" id="IPR001647">
    <property type="entry name" value="HTH_TetR"/>
</dbReference>
<evidence type="ECO:0000313" key="4">
    <source>
        <dbReference type="EMBL" id="MBC3798145.1"/>
    </source>
</evidence>
<keyword evidence="5" id="KW-1185">Reference proteome</keyword>
<accession>A0ABR6WPS3</accession>
<dbReference type="InterPro" id="IPR050624">
    <property type="entry name" value="HTH-type_Tx_Regulator"/>
</dbReference>
<dbReference type="PANTHER" id="PTHR43479:SF11">
    <property type="entry name" value="ACREF_ENVCD OPERON REPRESSOR-RELATED"/>
    <property type="match status" value="1"/>
</dbReference>
<feature type="domain" description="HTH tetR-type" evidence="3">
    <location>
        <begin position="3"/>
        <end position="65"/>
    </location>
</feature>
<proteinExistence type="predicted"/>
<evidence type="ECO:0000256" key="2">
    <source>
        <dbReference type="PROSITE-ProRule" id="PRU00335"/>
    </source>
</evidence>
<protein>
    <submittedName>
        <fullName evidence="4">TetR family transcriptional regulator</fullName>
    </submittedName>
</protein>
<reference evidence="4 5" key="1">
    <citation type="journal article" date="2020" name="mSystems">
        <title>Defining Genomic and Predicted Metabolic Features of the Acetobacterium Genus.</title>
        <authorList>
            <person name="Ross D.E."/>
            <person name="Marshall C.W."/>
            <person name="Gulliver D."/>
            <person name="May H.D."/>
            <person name="Norman R.S."/>
        </authorList>
    </citation>
    <scope>NUCLEOTIDE SEQUENCE [LARGE SCALE GENOMIC DNA]</scope>
    <source>
        <strain evidence="4 5">DSM 9173</strain>
    </source>
</reference>
<dbReference type="EMBL" id="WJBB01000021">
    <property type="protein sequence ID" value="MBC3798145.1"/>
    <property type="molecule type" value="Genomic_DNA"/>
</dbReference>
<dbReference type="InterPro" id="IPR009057">
    <property type="entry name" value="Homeodomain-like_sf"/>
</dbReference>
<dbReference type="Proteomes" id="UP000653358">
    <property type="component" value="Unassembled WGS sequence"/>
</dbReference>
<dbReference type="PANTHER" id="PTHR43479">
    <property type="entry name" value="ACREF/ENVCD OPERON REPRESSOR-RELATED"/>
    <property type="match status" value="1"/>
</dbReference>
<keyword evidence="1 2" id="KW-0238">DNA-binding</keyword>
<feature type="DNA-binding region" description="H-T-H motif" evidence="2">
    <location>
        <begin position="28"/>
        <end position="47"/>
    </location>
</feature>
<dbReference type="PROSITE" id="PS50977">
    <property type="entry name" value="HTH_TETR_2"/>
    <property type="match status" value="1"/>
</dbReference>
<dbReference type="SUPFAM" id="SSF46689">
    <property type="entry name" value="Homeodomain-like"/>
    <property type="match status" value="1"/>
</dbReference>
<evidence type="ECO:0000313" key="5">
    <source>
        <dbReference type="Proteomes" id="UP000653358"/>
    </source>
</evidence>
<gene>
    <name evidence="4" type="ORF">GH807_13965</name>
</gene>
<evidence type="ECO:0000256" key="1">
    <source>
        <dbReference type="ARBA" id="ARBA00023125"/>
    </source>
</evidence>
<dbReference type="Pfam" id="PF00440">
    <property type="entry name" value="TetR_N"/>
    <property type="match status" value="1"/>
</dbReference>
<sequence length="193" mass="22355">MKKDVKNEIIEATIKLIEEKGSNPEDITIRDICERVGIGAGLVNYHYQTKENLIKQCVQKIISEVINKTKGVYDSLSDMTPEEKLRYMAKYTCTYLEAHENISRMSILTDLTGVNQNDNTAQTAVAYFPLLRQACREDINDQEVKRRTCFMLMTLQSAFLRSPLLYDEIGIDFHNQKQRDDLVDMVINFYLKN</sequence>